<reference evidence="2" key="1">
    <citation type="submission" date="2018-05" db="EMBL/GenBank/DDBJ databases">
        <authorList>
            <person name="Lanie J.A."/>
            <person name="Ng W.-L."/>
            <person name="Kazmierczak K.M."/>
            <person name="Andrzejewski T.M."/>
            <person name="Davidsen T.M."/>
            <person name="Wayne K.J."/>
            <person name="Tettelin H."/>
            <person name="Glass J.I."/>
            <person name="Rusch D."/>
            <person name="Podicherti R."/>
            <person name="Tsui H.-C.T."/>
            <person name="Winkler M.E."/>
        </authorList>
    </citation>
    <scope>NUCLEOTIDE SEQUENCE</scope>
</reference>
<gene>
    <name evidence="2" type="ORF">METZ01_LOCUS16054</name>
</gene>
<name>A0A381P8G5_9ZZZZ</name>
<accession>A0A381P8G5</accession>
<evidence type="ECO:0000313" key="2">
    <source>
        <dbReference type="EMBL" id="SUZ63200.1"/>
    </source>
</evidence>
<dbReference type="PANTHER" id="PTHR22642">
    <property type="entry name" value="IMIDAZOLONEPROPIONASE"/>
    <property type="match status" value="1"/>
</dbReference>
<proteinExistence type="predicted"/>
<dbReference type="SUPFAM" id="SSF51338">
    <property type="entry name" value="Composite domain of metallo-dependent hydrolases"/>
    <property type="match status" value="1"/>
</dbReference>
<organism evidence="2">
    <name type="scientific">marine metagenome</name>
    <dbReference type="NCBI Taxonomy" id="408172"/>
    <lineage>
        <taxon>unclassified sequences</taxon>
        <taxon>metagenomes</taxon>
        <taxon>ecological metagenomes</taxon>
    </lineage>
</organism>
<dbReference type="EMBL" id="UINC01000910">
    <property type="protein sequence ID" value="SUZ63200.1"/>
    <property type="molecule type" value="Genomic_DNA"/>
</dbReference>
<dbReference type="GO" id="GO:0016810">
    <property type="term" value="F:hydrolase activity, acting on carbon-nitrogen (but not peptide) bonds"/>
    <property type="evidence" value="ECO:0007669"/>
    <property type="project" value="InterPro"/>
</dbReference>
<dbReference type="InterPro" id="IPR013108">
    <property type="entry name" value="Amidohydro_3"/>
</dbReference>
<feature type="non-terminal residue" evidence="2">
    <location>
        <position position="1"/>
    </location>
</feature>
<dbReference type="SUPFAM" id="SSF51556">
    <property type="entry name" value="Metallo-dependent hydrolases"/>
    <property type="match status" value="1"/>
</dbReference>
<evidence type="ECO:0000259" key="1">
    <source>
        <dbReference type="Pfam" id="PF07969"/>
    </source>
</evidence>
<feature type="domain" description="Amidohydrolase 3" evidence="1">
    <location>
        <begin position="14"/>
        <end position="356"/>
    </location>
</feature>
<dbReference type="PANTHER" id="PTHR22642:SF2">
    <property type="entry name" value="PROTEIN LONG AFTER FAR-RED 3"/>
    <property type="match status" value="1"/>
</dbReference>
<dbReference type="InterPro" id="IPR011059">
    <property type="entry name" value="Metal-dep_hydrolase_composite"/>
</dbReference>
<dbReference type="Pfam" id="PF07969">
    <property type="entry name" value="Amidohydro_3"/>
    <property type="match status" value="1"/>
</dbReference>
<sequence>GLMRETAQRLINQARREYDGRLTPEQEESLNRERAQLAADEALKYGVTSFHDAGASFETIDFFKQLEDEGKLDIRLYAMVRRISNEMMEKALPQYKMLPEGNDFLTVRSIKRQIDGALGAHGAWLLEPYEDLPETSGLVLEKIEDIERTAEIAVRHGFQVNTHAIGDRANQETLDIYERTWNQLNVDGKQLRWRIEHAQHIDPLDVPRFGELGVIASIQAVHGTSDGPWIPSRLGDERAEATSQPWRDLFNTNAIVTNGTDVPVERINPIASYYSSVSRTMNNGLKFYPKHVMTREEALQSYTINNAFAAFEEDIKGSLTPGKYADIVILSQDLLTVDEDKIPGITVDITIVGGKIKYIRDPSAEKLN</sequence>
<dbReference type="AlphaFoldDB" id="A0A381P8G5"/>
<dbReference type="Gene3D" id="3.20.20.140">
    <property type="entry name" value="Metal-dependent hydrolases"/>
    <property type="match status" value="1"/>
</dbReference>
<dbReference type="Gene3D" id="2.30.40.10">
    <property type="entry name" value="Urease, subunit C, domain 1"/>
    <property type="match status" value="1"/>
</dbReference>
<protein>
    <recommendedName>
        <fullName evidence="1">Amidohydrolase 3 domain-containing protein</fullName>
    </recommendedName>
</protein>
<dbReference type="InterPro" id="IPR032466">
    <property type="entry name" value="Metal_Hydrolase"/>
</dbReference>